<evidence type="ECO:0000313" key="2">
    <source>
        <dbReference type="EMBL" id="PRP95358.1"/>
    </source>
</evidence>
<dbReference type="EMBL" id="PVNK01000171">
    <property type="protein sequence ID" value="PRP95358.1"/>
    <property type="molecule type" value="Genomic_DNA"/>
</dbReference>
<reference evidence="2 3" key="1">
    <citation type="submission" date="2018-03" db="EMBL/GenBank/DDBJ databases">
        <title>Draft Genome Sequences of the Obligatory Marine Myxobacteria Enhygromyxa salina SWB005.</title>
        <authorList>
            <person name="Poehlein A."/>
            <person name="Moghaddam J.A."/>
            <person name="Harms H."/>
            <person name="Alanjari M."/>
            <person name="Koenig G.M."/>
            <person name="Daniel R."/>
            <person name="Schaeberle T.F."/>
        </authorList>
    </citation>
    <scope>NUCLEOTIDE SEQUENCE [LARGE SCALE GENOMIC DNA]</scope>
    <source>
        <strain evidence="2 3">SWB005</strain>
    </source>
</reference>
<keyword evidence="3" id="KW-1185">Reference proteome</keyword>
<dbReference type="InterPro" id="IPR029039">
    <property type="entry name" value="Flavoprotein-like_sf"/>
</dbReference>
<dbReference type="InterPro" id="IPR001226">
    <property type="entry name" value="Flavodoxin_CS"/>
</dbReference>
<sequence>MDALVVFESIFGNTREVARAIAEGLRSNPEIDELVLAEVGEAPASARGFGLVVIGGPIHVWTMTRLATRESAREDAQRERLDPPSKGEGIREWIERLPRARGRILAAAFDTAIQMKWFPTGSAARPAAARLKRRAFKLIARPEHFFVIGSLGPLVEGELARARAWGAGLRLDFTDSERLGVG</sequence>
<dbReference type="AlphaFoldDB" id="A0A2S9XR59"/>
<evidence type="ECO:0000256" key="1">
    <source>
        <dbReference type="ARBA" id="ARBA00001917"/>
    </source>
</evidence>
<dbReference type="OrthoDB" id="5455894at2"/>
<proteinExistence type="predicted"/>
<name>A0A2S9XR59_9BACT</name>
<dbReference type="Gene3D" id="3.40.50.360">
    <property type="match status" value="1"/>
</dbReference>
<dbReference type="PROSITE" id="PS00201">
    <property type="entry name" value="FLAVODOXIN"/>
    <property type="match status" value="1"/>
</dbReference>
<comment type="cofactor">
    <cofactor evidence="1">
        <name>FMN</name>
        <dbReference type="ChEBI" id="CHEBI:58210"/>
    </cofactor>
</comment>
<protein>
    <submittedName>
        <fullName evidence="2">Flavodoxin domain protein</fullName>
    </submittedName>
</protein>
<dbReference type="GO" id="GO:0010181">
    <property type="term" value="F:FMN binding"/>
    <property type="evidence" value="ECO:0007669"/>
    <property type="project" value="InterPro"/>
</dbReference>
<comment type="caution">
    <text evidence="2">The sequence shown here is derived from an EMBL/GenBank/DDBJ whole genome shotgun (WGS) entry which is preliminary data.</text>
</comment>
<dbReference type="GO" id="GO:0009055">
    <property type="term" value="F:electron transfer activity"/>
    <property type="evidence" value="ECO:0007669"/>
    <property type="project" value="InterPro"/>
</dbReference>
<evidence type="ECO:0000313" key="3">
    <source>
        <dbReference type="Proteomes" id="UP000237968"/>
    </source>
</evidence>
<organism evidence="2 3">
    <name type="scientific">Enhygromyxa salina</name>
    <dbReference type="NCBI Taxonomy" id="215803"/>
    <lineage>
        <taxon>Bacteria</taxon>
        <taxon>Pseudomonadati</taxon>
        <taxon>Myxococcota</taxon>
        <taxon>Polyangia</taxon>
        <taxon>Nannocystales</taxon>
        <taxon>Nannocystaceae</taxon>
        <taxon>Enhygromyxa</taxon>
    </lineage>
</organism>
<dbReference type="Proteomes" id="UP000237968">
    <property type="component" value="Unassembled WGS sequence"/>
</dbReference>
<dbReference type="SUPFAM" id="SSF52218">
    <property type="entry name" value="Flavoproteins"/>
    <property type="match status" value="1"/>
</dbReference>
<accession>A0A2S9XR59</accession>
<gene>
    <name evidence="2" type="ORF">ENSA5_39430</name>
</gene>
<dbReference type="RefSeq" id="WP_106393254.1">
    <property type="nucleotide sequence ID" value="NZ_PVNK01000171.1"/>
</dbReference>